<dbReference type="PROSITE" id="PS00194">
    <property type="entry name" value="THIOREDOXIN_1"/>
    <property type="match status" value="1"/>
</dbReference>
<evidence type="ECO:0000256" key="1">
    <source>
        <dbReference type="ARBA" id="ARBA00004196"/>
    </source>
</evidence>
<dbReference type="SUPFAM" id="SSF52833">
    <property type="entry name" value="Thioredoxin-like"/>
    <property type="match status" value="1"/>
</dbReference>
<evidence type="ECO:0000259" key="6">
    <source>
        <dbReference type="PROSITE" id="PS51352"/>
    </source>
</evidence>
<keyword evidence="5" id="KW-0472">Membrane</keyword>
<evidence type="ECO:0000256" key="5">
    <source>
        <dbReference type="SAM" id="Phobius"/>
    </source>
</evidence>
<dbReference type="InterPro" id="IPR050553">
    <property type="entry name" value="Thioredoxin_ResA/DsbE_sf"/>
</dbReference>
<dbReference type="GO" id="GO:0030313">
    <property type="term" value="C:cell envelope"/>
    <property type="evidence" value="ECO:0007669"/>
    <property type="project" value="UniProtKB-SubCell"/>
</dbReference>
<evidence type="ECO:0000256" key="2">
    <source>
        <dbReference type="ARBA" id="ARBA00022748"/>
    </source>
</evidence>
<evidence type="ECO:0000313" key="8">
    <source>
        <dbReference type="Proteomes" id="UP000312102"/>
    </source>
</evidence>
<evidence type="ECO:0000256" key="3">
    <source>
        <dbReference type="ARBA" id="ARBA00023157"/>
    </source>
</evidence>
<dbReference type="PANTHER" id="PTHR42852:SF6">
    <property type="entry name" value="THIOL:DISULFIDE INTERCHANGE PROTEIN DSBE"/>
    <property type="match status" value="1"/>
</dbReference>
<organism evidence="7 8">
    <name type="scientific">Candidatus Methylopumilus rimovensis</name>
    <dbReference type="NCBI Taxonomy" id="2588535"/>
    <lineage>
        <taxon>Bacteria</taxon>
        <taxon>Pseudomonadati</taxon>
        <taxon>Pseudomonadota</taxon>
        <taxon>Betaproteobacteria</taxon>
        <taxon>Nitrosomonadales</taxon>
        <taxon>Methylophilaceae</taxon>
        <taxon>Candidatus Methylopumilus</taxon>
    </lineage>
</organism>
<keyword evidence="8" id="KW-1185">Reference proteome</keyword>
<keyword evidence="3" id="KW-1015">Disulfide bond</keyword>
<sequence length="182" mass="20501">MKINKTKLHVTIYVVAIIFLGFSFSRIFLKPAEKNNLSSAPLFASVINDPYGKPQNLKQFQHKIIVLNFWATWCEPCREEMPELSNIYVENQPKNVVVVGIAIDEEKAVRSYLKSTKVTYPILVDEDKGVVLGKNLGNNEGILPYTVIIDSQGIIQKTIPGRIHQDQLNAILKPLLQPSKSL</sequence>
<dbReference type="GO" id="GO:0015036">
    <property type="term" value="F:disulfide oxidoreductase activity"/>
    <property type="evidence" value="ECO:0007669"/>
    <property type="project" value="UniProtKB-ARBA"/>
</dbReference>
<evidence type="ECO:0000313" key="7">
    <source>
        <dbReference type="EMBL" id="QDD12896.1"/>
    </source>
</evidence>
<dbReference type="Proteomes" id="UP000312102">
    <property type="component" value="Chromosome"/>
</dbReference>
<evidence type="ECO:0000256" key="4">
    <source>
        <dbReference type="ARBA" id="ARBA00023284"/>
    </source>
</evidence>
<dbReference type="PROSITE" id="PS51352">
    <property type="entry name" value="THIOREDOXIN_2"/>
    <property type="match status" value="1"/>
</dbReference>
<feature type="domain" description="Thioredoxin" evidence="6">
    <location>
        <begin position="34"/>
        <end position="177"/>
    </location>
</feature>
<dbReference type="GO" id="GO:0017004">
    <property type="term" value="P:cytochrome complex assembly"/>
    <property type="evidence" value="ECO:0007669"/>
    <property type="project" value="UniProtKB-KW"/>
</dbReference>
<dbReference type="Gene3D" id="3.40.30.10">
    <property type="entry name" value="Glutaredoxin"/>
    <property type="match status" value="1"/>
</dbReference>
<dbReference type="GO" id="GO:0016209">
    <property type="term" value="F:antioxidant activity"/>
    <property type="evidence" value="ECO:0007669"/>
    <property type="project" value="InterPro"/>
</dbReference>
<dbReference type="KEGG" id="mrk:FIT61_00055"/>
<name>A0AAE6FS94_9PROT</name>
<feature type="transmembrane region" description="Helical" evidence="5">
    <location>
        <begin position="12"/>
        <end position="29"/>
    </location>
</feature>
<dbReference type="PANTHER" id="PTHR42852">
    <property type="entry name" value="THIOL:DISULFIDE INTERCHANGE PROTEIN DSBE"/>
    <property type="match status" value="1"/>
</dbReference>
<keyword evidence="5" id="KW-0812">Transmembrane</keyword>
<keyword evidence="2" id="KW-0201">Cytochrome c-type biogenesis</keyword>
<comment type="subcellular location">
    <subcellularLocation>
        <location evidence="1">Cell envelope</location>
    </subcellularLocation>
</comment>
<dbReference type="InterPro" id="IPR036249">
    <property type="entry name" value="Thioredoxin-like_sf"/>
</dbReference>
<dbReference type="InterPro" id="IPR000866">
    <property type="entry name" value="AhpC/TSA"/>
</dbReference>
<accession>A0AAE6FS94</accession>
<dbReference type="CDD" id="cd02966">
    <property type="entry name" value="TlpA_like_family"/>
    <property type="match status" value="1"/>
</dbReference>
<dbReference type="AlphaFoldDB" id="A0AAE6FS94"/>
<dbReference type="InterPro" id="IPR017937">
    <property type="entry name" value="Thioredoxin_CS"/>
</dbReference>
<protein>
    <submittedName>
        <fullName evidence="7">TlpA family protein disulfide reductase</fullName>
    </submittedName>
</protein>
<dbReference type="InterPro" id="IPR013766">
    <property type="entry name" value="Thioredoxin_domain"/>
</dbReference>
<keyword evidence="5" id="KW-1133">Transmembrane helix</keyword>
<reference evidence="7 8" key="1">
    <citation type="journal article" date="2019" name="ISME J.">
        <title>Evolution in action: habitat transition from sediment to the pelagial leads to genome streamlining in Methylophilaceae.</title>
        <authorList>
            <person name="Salcher M."/>
            <person name="Schaefle D."/>
            <person name="Kaspar M."/>
            <person name="Neuenschwander S.M."/>
            <person name="Ghai R."/>
        </authorList>
    </citation>
    <scope>NUCLEOTIDE SEQUENCE [LARGE SCALE GENOMIC DNA]</scope>
    <source>
        <strain evidence="7 8">MMS-RI-1</strain>
    </source>
</reference>
<dbReference type="RefSeq" id="WP_139882443.1">
    <property type="nucleotide sequence ID" value="NZ_CP040986.1"/>
</dbReference>
<dbReference type="Pfam" id="PF00578">
    <property type="entry name" value="AhpC-TSA"/>
    <property type="match status" value="1"/>
</dbReference>
<proteinExistence type="predicted"/>
<dbReference type="EMBL" id="CP040986">
    <property type="protein sequence ID" value="QDD12896.1"/>
    <property type="molecule type" value="Genomic_DNA"/>
</dbReference>
<gene>
    <name evidence="7" type="ORF">FIT61_00055</name>
</gene>
<keyword evidence="4" id="KW-0676">Redox-active center</keyword>